<reference evidence="2" key="1">
    <citation type="submission" date="2019-12" db="EMBL/GenBank/DDBJ databases">
        <title>Novel species isolated from a subtropical stream in China.</title>
        <authorList>
            <person name="Lu H."/>
        </authorList>
    </citation>
    <scope>NUCLEOTIDE SEQUENCE [LARGE SCALE GENOMIC DNA]</scope>
    <source>
        <strain evidence="2">FT93W</strain>
    </source>
</reference>
<dbReference type="RefSeq" id="WP_161033467.1">
    <property type="nucleotide sequence ID" value="NZ_WWCL01000001.1"/>
</dbReference>
<feature type="signal peptide" evidence="1">
    <location>
        <begin position="1"/>
        <end position="21"/>
    </location>
</feature>
<accession>A0A845HRN4</accession>
<sequence>MTFKQIITTLAFCYAANAVWAQEATPEPEPEQEAGQVLVHGQRPGPGMWKVSKDEHVLWVFGRYGPLPAKMEWRSHEVEAVLARSQEYLAEPDASAKVGIWGGIKLAASLPQLWNIQKNPDGAMLKDVVPPETYQRWSVLKDKYMSQDDEVDRYRPFFAANKLYTAGLQHIGLSNKDEVGPAINKLVKQYKLKFTPSSVEVDLSDASKLLKEFSKSGLDDAACFSSTLARLEADIDHMRLRANAWAIGDIEVIRKLDYNDHEGTCRAAIEGSAAFQSRPDLREARAKTRELWLQNAQQALENNATTFAMLPLKEILSPTGLLARLQTKGYKVVAPE</sequence>
<feature type="chain" id="PRO_5032861580" evidence="1">
    <location>
        <begin position="22"/>
        <end position="336"/>
    </location>
</feature>
<organism evidence="2 3">
    <name type="scientific">Duganella fentianensis</name>
    <dbReference type="NCBI Taxonomy" id="2692177"/>
    <lineage>
        <taxon>Bacteria</taxon>
        <taxon>Pseudomonadati</taxon>
        <taxon>Pseudomonadota</taxon>
        <taxon>Betaproteobacteria</taxon>
        <taxon>Burkholderiales</taxon>
        <taxon>Oxalobacteraceae</taxon>
        <taxon>Telluria group</taxon>
        <taxon>Duganella</taxon>
    </lineage>
</organism>
<evidence type="ECO:0000313" key="3">
    <source>
        <dbReference type="Proteomes" id="UP000444316"/>
    </source>
</evidence>
<proteinExistence type="predicted"/>
<dbReference type="EMBL" id="WWCL01000001">
    <property type="protein sequence ID" value="MYN43613.1"/>
    <property type="molecule type" value="Genomic_DNA"/>
</dbReference>
<protein>
    <submittedName>
        <fullName evidence="2">TraB/GumN family protein</fullName>
    </submittedName>
</protein>
<dbReference type="AlphaFoldDB" id="A0A845HRN4"/>
<evidence type="ECO:0000313" key="2">
    <source>
        <dbReference type="EMBL" id="MYN43613.1"/>
    </source>
</evidence>
<keyword evidence="3" id="KW-1185">Reference proteome</keyword>
<name>A0A845HRN4_9BURK</name>
<dbReference type="Proteomes" id="UP000444316">
    <property type="component" value="Unassembled WGS sequence"/>
</dbReference>
<comment type="caution">
    <text evidence="2">The sequence shown here is derived from an EMBL/GenBank/DDBJ whole genome shotgun (WGS) entry which is preliminary data.</text>
</comment>
<evidence type="ECO:0000256" key="1">
    <source>
        <dbReference type="SAM" id="SignalP"/>
    </source>
</evidence>
<dbReference type="CDD" id="cd14788">
    <property type="entry name" value="GumN"/>
    <property type="match status" value="1"/>
</dbReference>
<dbReference type="Pfam" id="PF01963">
    <property type="entry name" value="TraB_PrgY_gumN"/>
    <property type="match status" value="1"/>
</dbReference>
<gene>
    <name evidence="2" type="ORF">GTP23_00850</name>
</gene>
<dbReference type="InterPro" id="IPR002816">
    <property type="entry name" value="TraB/PrgY/GumN_fam"/>
</dbReference>
<keyword evidence="1" id="KW-0732">Signal</keyword>